<evidence type="ECO:0000256" key="4">
    <source>
        <dbReference type="ARBA" id="ARBA00022525"/>
    </source>
</evidence>
<dbReference type="InterPro" id="IPR017891">
    <property type="entry name" value="Insulin_GF-bd_Cys-rich_CS"/>
</dbReference>
<dbReference type="SUPFAM" id="SSF57184">
    <property type="entry name" value="Growth factor receptor domain"/>
    <property type="match status" value="1"/>
</dbReference>
<dbReference type="FunFam" id="4.10.40.20:FF:000001">
    <property type="entry name" value="Insulin-like growth factor binding protein 5"/>
    <property type="match status" value="1"/>
</dbReference>
<dbReference type="PROSITE" id="PS00484">
    <property type="entry name" value="THYROGLOBULIN_1_1"/>
    <property type="match status" value="1"/>
</dbReference>
<comment type="subunit">
    <text evidence="10">Binds equally well IGF1 and IGF2. Interacts with integrin ITGA5:ITGB1. Interacts with VHL; this interaction inhibits HIF1A degradation.</text>
</comment>
<evidence type="ECO:0000256" key="12">
    <source>
        <dbReference type="SAM" id="SignalP"/>
    </source>
</evidence>
<dbReference type="InterPro" id="IPR000716">
    <property type="entry name" value="Thyroglobulin_1"/>
</dbReference>
<dbReference type="InterPro" id="IPR000867">
    <property type="entry name" value="IGFBP-like"/>
</dbReference>
<dbReference type="Pfam" id="PF00219">
    <property type="entry name" value="IGFBP"/>
    <property type="match status" value="1"/>
</dbReference>
<dbReference type="PROSITE" id="PS51323">
    <property type="entry name" value="IGFBP_N_2"/>
    <property type="match status" value="1"/>
</dbReference>
<dbReference type="PANTHER" id="PTHR11551:SF6">
    <property type="entry name" value="INSULIN-LIKE GROWTH FACTOR-BINDING PROTEIN 1"/>
    <property type="match status" value="1"/>
</dbReference>
<dbReference type="SMART" id="SM00121">
    <property type="entry name" value="IB"/>
    <property type="match status" value="1"/>
</dbReference>
<dbReference type="InterPro" id="IPR022322">
    <property type="entry name" value="IGFBP1"/>
</dbReference>
<evidence type="ECO:0000313" key="15">
    <source>
        <dbReference type="EMBL" id="KAG7455183.1"/>
    </source>
</evidence>
<gene>
    <name evidence="15" type="ORF">MATL_G00253820</name>
</gene>
<comment type="caution">
    <text evidence="11">Lacks conserved residue(s) required for the propagation of feature annotation.</text>
</comment>
<evidence type="ECO:0000256" key="3">
    <source>
        <dbReference type="ARBA" id="ARBA00013675"/>
    </source>
</evidence>
<evidence type="ECO:0000256" key="11">
    <source>
        <dbReference type="PROSITE-ProRule" id="PRU00500"/>
    </source>
</evidence>
<dbReference type="InterPro" id="IPR036857">
    <property type="entry name" value="Thyroglobulin_1_sf"/>
</dbReference>
<comment type="caution">
    <text evidence="15">The sequence shown here is derived from an EMBL/GenBank/DDBJ whole genome shotgun (WGS) entry which is preliminary data.</text>
</comment>
<keyword evidence="5" id="KW-0597">Phosphoprotein</keyword>
<protein>
    <recommendedName>
        <fullName evidence="3">Insulin-like growth factor-binding protein 1</fullName>
    </recommendedName>
</protein>
<evidence type="ECO:0000259" key="13">
    <source>
        <dbReference type="PROSITE" id="PS51162"/>
    </source>
</evidence>
<evidence type="ECO:0000256" key="5">
    <source>
        <dbReference type="ARBA" id="ARBA00022553"/>
    </source>
</evidence>
<dbReference type="Proteomes" id="UP001046870">
    <property type="component" value="Chromosome 24"/>
</dbReference>
<dbReference type="FunFam" id="4.10.800.10:FF:000002">
    <property type="entry name" value="Insulin-like growth factor-binding protein 2"/>
    <property type="match status" value="1"/>
</dbReference>
<evidence type="ECO:0000313" key="16">
    <source>
        <dbReference type="Proteomes" id="UP001046870"/>
    </source>
</evidence>
<evidence type="ECO:0000256" key="1">
    <source>
        <dbReference type="ARBA" id="ARBA00003811"/>
    </source>
</evidence>
<evidence type="ECO:0000256" key="6">
    <source>
        <dbReference type="ARBA" id="ARBA00022604"/>
    </source>
</evidence>
<dbReference type="GO" id="GO:0043567">
    <property type="term" value="P:regulation of insulin-like growth factor receptor signaling pathway"/>
    <property type="evidence" value="ECO:0007669"/>
    <property type="project" value="TreeGrafter"/>
</dbReference>
<dbReference type="Gene3D" id="4.10.40.20">
    <property type="match status" value="1"/>
</dbReference>
<dbReference type="GO" id="GO:0048640">
    <property type="term" value="P:negative regulation of developmental growth"/>
    <property type="evidence" value="ECO:0007669"/>
    <property type="project" value="UniProtKB-ARBA"/>
</dbReference>
<dbReference type="SUPFAM" id="SSF57610">
    <property type="entry name" value="Thyroglobulin type-1 domain"/>
    <property type="match status" value="1"/>
</dbReference>
<evidence type="ECO:0000256" key="7">
    <source>
        <dbReference type="ARBA" id="ARBA00022729"/>
    </source>
</evidence>
<dbReference type="GO" id="GO:0005615">
    <property type="term" value="C:extracellular space"/>
    <property type="evidence" value="ECO:0007669"/>
    <property type="project" value="TreeGrafter"/>
</dbReference>
<dbReference type="SMART" id="SM00211">
    <property type="entry name" value="TY"/>
    <property type="match status" value="1"/>
</dbReference>
<dbReference type="PROSITE" id="PS51162">
    <property type="entry name" value="THYROGLOBULIN_1_2"/>
    <property type="match status" value="1"/>
</dbReference>
<keyword evidence="8" id="KW-1015">Disulfide bond</keyword>
<dbReference type="Pfam" id="PF00086">
    <property type="entry name" value="Thyroglobulin_1"/>
    <property type="match status" value="1"/>
</dbReference>
<keyword evidence="4" id="KW-0964">Secreted</keyword>
<dbReference type="PRINTS" id="PR01976">
    <property type="entry name" value="IGFBPFAMILY"/>
</dbReference>
<feature type="domain" description="Thyroglobulin type-1" evidence="13">
    <location>
        <begin position="174"/>
        <end position="252"/>
    </location>
</feature>
<dbReference type="Gene3D" id="4.10.800.10">
    <property type="entry name" value="Thyroglobulin type-1"/>
    <property type="match status" value="1"/>
</dbReference>
<evidence type="ECO:0000256" key="9">
    <source>
        <dbReference type="ARBA" id="ARBA00023183"/>
    </source>
</evidence>
<feature type="chain" id="PRO_5038723704" description="Insulin-like growth factor-binding protein 1" evidence="12">
    <location>
        <begin position="27"/>
        <end position="258"/>
    </location>
</feature>
<keyword evidence="7 12" id="KW-0732">Signal</keyword>
<dbReference type="CDD" id="cd00191">
    <property type="entry name" value="TY"/>
    <property type="match status" value="1"/>
</dbReference>
<dbReference type="PRINTS" id="PR01977">
    <property type="entry name" value="IGFBPFAMILY1"/>
</dbReference>
<dbReference type="OrthoDB" id="9926277at2759"/>
<name>A0A9D3P9L2_MEGAT</name>
<dbReference type="AlphaFoldDB" id="A0A9D3P9L2"/>
<comment type="subcellular location">
    <subcellularLocation>
        <location evidence="2">Secreted</location>
    </subcellularLocation>
</comment>
<dbReference type="InterPro" id="IPR022321">
    <property type="entry name" value="IGFBP_1-6_chordata"/>
</dbReference>
<proteinExistence type="predicted"/>
<organism evidence="15 16">
    <name type="scientific">Megalops atlanticus</name>
    <name type="common">Tarpon</name>
    <name type="synonym">Clupea gigantea</name>
    <dbReference type="NCBI Taxonomy" id="7932"/>
    <lineage>
        <taxon>Eukaryota</taxon>
        <taxon>Metazoa</taxon>
        <taxon>Chordata</taxon>
        <taxon>Craniata</taxon>
        <taxon>Vertebrata</taxon>
        <taxon>Euteleostomi</taxon>
        <taxon>Actinopterygii</taxon>
        <taxon>Neopterygii</taxon>
        <taxon>Teleostei</taxon>
        <taxon>Elopiformes</taxon>
        <taxon>Megalopidae</taxon>
        <taxon>Megalops</taxon>
    </lineage>
</organism>
<feature type="domain" description="IGFBP N-terminal" evidence="14">
    <location>
        <begin position="33"/>
        <end position="114"/>
    </location>
</feature>
<evidence type="ECO:0000259" key="14">
    <source>
        <dbReference type="PROSITE" id="PS51323"/>
    </source>
</evidence>
<keyword evidence="9" id="KW-0340">Growth factor binding</keyword>
<dbReference type="InterPro" id="IPR009030">
    <property type="entry name" value="Growth_fac_rcpt_cys_sf"/>
</dbReference>
<dbReference type="PROSITE" id="PS00222">
    <property type="entry name" value="IGFBP_N_1"/>
    <property type="match status" value="1"/>
</dbReference>
<feature type="signal peptide" evidence="12">
    <location>
        <begin position="1"/>
        <end position="26"/>
    </location>
</feature>
<evidence type="ECO:0000256" key="8">
    <source>
        <dbReference type="ARBA" id="ARBA00023157"/>
    </source>
</evidence>
<sequence>MQGLSFRFLWVKVAFAGLLSLAPVLGSPVLGSEPIRCAPCTPEKLSECPAVAPDCEEAVRESGCGCCLTCALKKGDLCGVYTAHCGTGLRCAPRPGDTKPLWSLTKGQAVCTEIERSPAPAVSDNGEMNAEAIADHGISHYLMGLKPFDPRDASEAQESMKARLNAIRRTYLDHGPCHAELQLALERIAASRQKLGDKFTTFYLPNCDKYGFYKAKQCETSLEGETARCWCVSSWNGKSIRGSADLLGDSECQQELTH</sequence>
<dbReference type="GO" id="GO:0031995">
    <property type="term" value="F:insulin-like growth factor II binding"/>
    <property type="evidence" value="ECO:0007669"/>
    <property type="project" value="TreeGrafter"/>
</dbReference>
<dbReference type="EMBL" id="JAFDVH010000024">
    <property type="protein sequence ID" value="KAG7455183.1"/>
    <property type="molecule type" value="Genomic_DNA"/>
</dbReference>
<reference evidence="15" key="1">
    <citation type="submission" date="2021-01" db="EMBL/GenBank/DDBJ databases">
        <authorList>
            <person name="Zahm M."/>
            <person name="Roques C."/>
            <person name="Cabau C."/>
            <person name="Klopp C."/>
            <person name="Donnadieu C."/>
            <person name="Jouanno E."/>
            <person name="Lampietro C."/>
            <person name="Louis A."/>
            <person name="Herpin A."/>
            <person name="Echchiki A."/>
            <person name="Berthelot C."/>
            <person name="Parey E."/>
            <person name="Roest-Crollius H."/>
            <person name="Braasch I."/>
            <person name="Postlethwait J."/>
            <person name="Bobe J."/>
            <person name="Montfort J."/>
            <person name="Bouchez O."/>
            <person name="Begum T."/>
            <person name="Mejri S."/>
            <person name="Adams A."/>
            <person name="Chen W.-J."/>
            <person name="Guiguen Y."/>
        </authorList>
    </citation>
    <scope>NUCLEOTIDE SEQUENCE</scope>
    <source>
        <strain evidence="15">YG-15Mar2019-1</strain>
        <tissue evidence="15">Brain</tissue>
    </source>
</reference>
<dbReference type="GO" id="GO:0031994">
    <property type="term" value="F:insulin-like growth factor I binding"/>
    <property type="evidence" value="ECO:0007669"/>
    <property type="project" value="TreeGrafter"/>
</dbReference>
<evidence type="ECO:0000256" key="2">
    <source>
        <dbReference type="ARBA" id="ARBA00004613"/>
    </source>
</evidence>
<dbReference type="PANTHER" id="PTHR11551">
    <property type="entry name" value="INSULIN-LIKE GROWTH FACTOR BINDING PROTEIN"/>
    <property type="match status" value="1"/>
</dbReference>
<evidence type="ECO:0000256" key="10">
    <source>
        <dbReference type="ARBA" id="ARBA00049694"/>
    </source>
</evidence>
<keyword evidence="16" id="KW-1185">Reference proteome</keyword>
<accession>A0A9D3P9L2</accession>
<keyword evidence="6" id="KW-0341">Growth regulation</keyword>
<comment type="function">
    <text evidence="1">IGF-binding proteins prolong the half-life of the IGFs and have been shown to either inhibit or stimulate the growth promoting effects of the IGFs on cell culture. They alter the interaction of IGFs with their cell surface receptors.</text>
</comment>